<gene>
    <name evidence="1" type="ORF">ACFONP_02230</name>
</gene>
<sequence>MPISKLLITLALAVQATDAPSPAPLTPEILDAEVVRTYPHETDAFTQGFLFANGVLIESTGLEGESRLRKLSIKTGKPVQEIHLPSDVFGEGTALVGDRLVTLTWKAGQGFVFDLETLEQVGAFTYEGEGWGLTYDGERLIMSDGSDELRFIDPETFEETGRVAVTLSGQPLRNLNELEFVDGKVWANIYFQDFLVRIDPETGVVDQIADLRALFPRDLREEPFRDVLNGIAYEENSGRLFVTGKNWPQIYEINLRPRTGAE</sequence>
<accession>A0ABV7M836</accession>
<keyword evidence="2" id="KW-1185">Reference proteome</keyword>
<dbReference type="Proteomes" id="UP001595607">
    <property type="component" value="Unassembled WGS sequence"/>
</dbReference>
<protein>
    <submittedName>
        <fullName evidence="1">Glutaminyl-peptide cyclotransferase</fullName>
    </submittedName>
</protein>
<comment type="caution">
    <text evidence="1">The sequence shown here is derived from an EMBL/GenBank/DDBJ whole genome shotgun (WGS) entry which is preliminary data.</text>
</comment>
<evidence type="ECO:0000313" key="1">
    <source>
        <dbReference type="EMBL" id="MFC3301548.1"/>
    </source>
</evidence>
<dbReference type="RefSeq" id="WP_189572741.1">
    <property type="nucleotide sequence ID" value="NZ_BMXU01000001.1"/>
</dbReference>
<dbReference type="InterPro" id="IPR007788">
    <property type="entry name" value="QCT"/>
</dbReference>
<dbReference type="SUPFAM" id="SSF50969">
    <property type="entry name" value="YVTN repeat-like/Quinoprotein amine dehydrogenase"/>
    <property type="match status" value="1"/>
</dbReference>
<reference evidence="2" key="1">
    <citation type="journal article" date="2019" name="Int. J. Syst. Evol. Microbiol.">
        <title>The Global Catalogue of Microorganisms (GCM) 10K type strain sequencing project: providing services to taxonomists for standard genome sequencing and annotation.</title>
        <authorList>
            <consortium name="The Broad Institute Genomics Platform"/>
            <consortium name="The Broad Institute Genome Sequencing Center for Infectious Disease"/>
            <person name="Wu L."/>
            <person name="Ma J."/>
        </authorList>
    </citation>
    <scope>NUCLEOTIDE SEQUENCE [LARGE SCALE GENOMIC DNA]</scope>
    <source>
        <strain evidence="2">KCTC 22245</strain>
    </source>
</reference>
<dbReference type="PANTHER" id="PTHR31270">
    <property type="entry name" value="GLUTAMINYL-PEPTIDE CYCLOTRANSFERASE"/>
    <property type="match status" value="1"/>
</dbReference>
<dbReference type="Gene3D" id="2.130.10.10">
    <property type="entry name" value="YVTN repeat-like/Quinoprotein amine dehydrogenase"/>
    <property type="match status" value="1"/>
</dbReference>
<name>A0ABV7M836_9PROT</name>
<dbReference type="PANTHER" id="PTHR31270:SF1">
    <property type="entry name" value="GLUTAMINYL-PEPTIDE CYCLOTRANSFERASE"/>
    <property type="match status" value="1"/>
</dbReference>
<dbReference type="Pfam" id="PF05096">
    <property type="entry name" value="Glu_cyclase_2"/>
    <property type="match status" value="1"/>
</dbReference>
<dbReference type="EMBL" id="JBHRVA010000002">
    <property type="protein sequence ID" value="MFC3301548.1"/>
    <property type="molecule type" value="Genomic_DNA"/>
</dbReference>
<dbReference type="InterPro" id="IPR011044">
    <property type="entry name" value="Quino_amine_DH_bsu"/>
</dbReference>
<dbReference type="InterPro" id="IPR015943">
    <property type="entry name" value="WD40/YVTN_repeat-like_dom_sf"/>
</dbReference>
<evidence type="ECO:0000313" key="2">
    <source>
        <dbReference type="Proteomes" id="UP001595607"/>
    </source>
</evidence>
<organism evidence="1 2">
    <name type="scientific">Parvularcula lutaonensis</name>
    <dbReference type="NCBI Taxonomy" id="491923"/>
    <lineage>
        <taxon>Bacteria</taxon>
        <taxon>Pseudomonadati</taxon>
        <taxon>Pseudomonadota</taxon>
        <taxon>Alphaproteobacteria</taxon>
        <taxon>Parvularculales</taxon>
        <taxon>Parvularculaceae</taxon>
        <taxon>Parvularcula</taxon>
    </lineage>
</organism>
<proteinExistence type="predicted"/>